<evidence type="ECO:0000256" key="1">
    <source>
        <dbReference type="PROSITE-ProRule" id="PRU00723"/>
    </source>
</evidence>
<evidence type="ECO:0000313" key="3">
    <source>
        <dbReference type="EMBL" id="KIL68347.1"/>
    </source>
</evidence>
<gene>
    <name evidence="3" type="ORF">M378DRAFT_158141</name>
</gene>
<dbReference type="GO" id="GO:0008270">
    <property type="term" value="F:zinc ion binding"/>
    <property type="evidence" value="ECO:0007669"/>
    <property type="project" value="UniProtKB-KW"/>
</dbReference>
<keyword evidence="1" id="KW-0863">Zinc-finger</keyword>
<organism evidence="3 4">
    <name type="scientific">Amanita muscaria (strain Koide BX008)</name>
    <dbReference type="NCBI Taxonomy" id="946122"/>
    <lineage>
        <taxon>Eukaryota</taxon>
        <taxon>Fungi</taxon>
        <taxon>Dikarya</taxon>
        <taxon>Basidiomycota</taxon>
        <taxon>Agaricomycotina</taxon>
        <taxon>Agaricomycetes</taxon>
        <taxon>Agaricomycetidae</taxon>
        <taxon>Agaricales</taxon>
        <taxon>Pluteineae</taxon>
        <taxon>Amanitaceae</taxon>
        <taxon>Amanita</taxon>
    </lineage>
</organism>
<feature type="domain" description="C3H1-type" evidence="2">
    <location>
        <begin position="74"/>
        <end position="100"/>
    </location>
</feature>
<dbReference type="OrthoDB" id="410307at2759"/>
<dbReference type="STRING" id="946122.A0A0C2X2I1"/>
<evidence type="ECO:0000259" key="2">
    <source>
        <dbReference type="PROSITE" id="PS50103"/>
    </source>
</evidence>
<dbReference type="PROSITE" id="PS50103">
    <property type="entry name" value="ZF_C3H1"/>
    <property type="match status" value="2"/>
</dbReference>
<feature type="zinc finger region" description="C3H1-type" evidence="1">
    <location>
        <begin position="74"/>
        <end position="100"/>
    </location>
</feature>
<protein>
    <recommendedName>
        <fullName evidence="2">C3H1-type domain-containing protein</fullName>
    </recommendedName>
</protein>
<keyword evidence="1" id="KW-0862">Zinc</keyword>
<dbReference type="AlphaFoldDB" id="A0A0C2X2I1"/>
<dbReference type="EMBL" id="KN818228">
    <property type="protein sequence ID" value="KIL68347.1"/>
    <property type="molecule type" value="Genomic_DNA"/>
</dbReference>
<dbReference type="Gene3D" id="3.30.1370.210">
    <property type="match status" value="1"/>
</dbReference>
<name>A0A0C2X2I1_AMAMK</name>
<proteinExistence type="predicted"/>
<dbReference type="InParanoid" id="A0A0C2X2I1"/>
<sequence length="208" mass="23552">MTHQSPIRAINNQSGCGGESGDKPKVAWKTIPCWHYVKKKGACPHEGYCCFVHDMQFAAVLERDKESEKKVTGIGKPSHCWAYIQGRCRNLNCSYLHPKNIKPYIPYTPCINFSRCDQTPYCQFQHPEWVYTRGLLREQDKIAQSAYFETLATISGIPIQYSGTTYFPRSALGDSYPTSNKGSSTGRLLAADSVLWRNSIQNQRTICI</sequence>
<feature type="domain" description="C3H1-type" evidence="2">
    <location>
        <begin position="27"/>
        <end position="56"/>
    </location>
</feature>
<keyword evidence="4" id="KW-1185">Reference proteome</keyword>
<keyword evidence="1" id="KW-0479">Metal-binding</keyword>
<accession>A0A0C2X2I1</accession>
<dbReference type="InterPro" id="IPR000571">
    <property type="entry name" value="Znf_CCCH"/>
</dbReference>
<reference evidence="3 4" key="1">
    <citation type="submission" date="2014-04" db="EMBL/GenBank/DDBJ databases">
        <title>Evolutionary Origins and Diversification of the Mycorrhizal Mutualists.</title>
        <authorList>
            <consortium name="DOE Joint Genome Institute"/>
            <consortium name="Mycorrhizal Genomics Consortium"/>
            <person name="Kohler A."/>
            <person name="Kuo A."/>
            <person name="Nagy L.G."/>
            <person name="Floudas D."/>
            <person name="Copeland A."/>
            <person name="Barry K.W."/>
            <person name="Cichocki N."/>
            <person name="Veneault-Fourrey C."/>
            <person name="LaButti K."/>
            <person name="Lindquist E.A."/>
            <person name="Lipzen A."/>
            <person name="Lundell T."/>
            <person name="Morin E."/>
            <person name="Murat C."/>
            <person name="Riley R."/>
            <person name="Ohm R."/>
            <person name="Sun H."/>
            <person name="Tunlid A."/>
            <person name="Henrissat B."/>
            <person name="Grigoriev I.V."/>
            <person name="Hibbett D.S."/>
            <person name="Martin F."/>
        </authorList>
    </citation>
    <scope>NUCLEOTIDE SEQUENCE [LARGE SCALE GENOMIC DNA]</scope>
    <source>
        <strain evidence="3 4">Koide BX008</strain>
    </source>
</reference>
<evidence type="ECO:0000313" key="4">
    <source>
        <dbReference type="Proteomes" id="UP000054549"/>
    </source>
</evidence>
<feature type="zinc finger region" description="C3H1-type" evidence="1">
    <location>
        <begin position="27"/>
        <end position="56"/>
    </location>
</feature>
<dbReference type="Proteomes" id="UP000054549">
    <property type="component" value="Unassembled WGS sequence"/>
</dbReference>
<dbReference type="SMART" id="SM00356">
    <property type="entry name" value="ZnF_C3H1"/>
    <property type="match status" value="3"/>
</dbReference>
<dbReference type="HOGENOM" id="CLU_1320578_0_0_1"/>